<reference evidence="2" key="2">
    <citation type="submission" date="2025-08" db="UniProtKB">
        <authorList>
            <consortium name="RefSeq"/>
        </authorList>
    </citation>
    <scope>IDENTIFICATION</scope>
    <source>
        <tissue evidence="2">Leaf</tissue>
    </source>
</reference>
<dbReference type="Proteomes" id="UP000790787">
    <property type="component" value="Chromosome 17"/>
</dbReference>
<name>A0AC58T3S3_TOBAC</name>
<protein>
    <submittedName>
        <fullName evidence="2">Uncharacterized protein LOC142172013</fullName>
    </submittedName>
</protein>
<accession>A0AC58T3S3</accession>
<organism evidence="1 2">
    <name type="scientific">Nicotiana tabacum</name>
    <name type="common">Common tobacco</name>
    <dbReference type="NCBI Taxonomy" id="4097"/>
    <lineage>
        <taxon>Eukaryota</taxon>
        <taxon>Viridiplantae</taxon>
        <taxon>Streptophyta</taxon>
        <taxon>Embryophyta</taxon>
        <taxon>Tracheophyta</taxon>
        <taxon>Spermatophyta</taxon>
        <taxon>Magnoliopsida</taxon>
        <taxon>eudicotyledons</taxon>
        <taxon>Gunneridae</taxon>
        <taxon>Pentapetalae</taxon>
        <taxon>asterids</taxon>
        <taxon>lamiids</taxon>
        <taxon>Solanales</taxon>
        <taxon>Solanaceae</taxon>
        <taxon>Nicotianoideae</taxon>
        <taxon>Nicotianeae</taxon>
        <taxon>Nicotiana</taxon>
    </lineage>
</organism>
<sequence length="221" mass="25346">MDVSIMIQRKKRCTRGQPRIRWGALTKDKAQELEGRLSAMGAWRSSGDASAMWTTTANYVREAAREVQGTSKGYSGRHQSDWWWNDVVQGKVKAKKVAYMKLAGSTNEKERRANRERYKVARKEAKLAVTEAKNAVFGHLYEELGDKGRDRKLFRLAKARERKARDLDQVRCIKDEDDKVLMGEFQIKQRWQMYLHGLLNEEGGPGYSARGFGAFGESPRL</sequence>
<gene>
    <name evidence="2" type="primary">LOC142172013</name>
</gene>
<reference evidence="1" key="1">
    <citation type="journal article" date="2014" name="Nat. Commun.">
        <title>The tobacco genome sequence and its comparison with those of tomato and potato.</title>
        <authorList>
            <person name="Sierro N."/>
            <person name="Battey J.N."/>
            <person name="Ouadi S."/>
            <person name="Bakaher N."/>
            <person name="Bovet L."/>
            <person name="Willig A."/>
            <person name="Goepfert S."/>
            <person name="Peitsch M.C."/>
            <person name="Ivanov N.V."/>
        </authorList>
    </citation>
    <scope>NUCLEOTIDE SEQUENCE [LARGE SCALE GENOMIC DNA]</scope>
</reference>
<proteinExistence type="predicted"/>
<evidence type="ECO:0000313" key="2">
    <source>
        <dbReference type="RefSeq" id="XP_075091865.1"/>
    </source>
</evidence>
<keyword evidence="1" id="KW-1185">Reference proteome</keyword>
<evidence type="ECO:0000313" key="1">
    <source>
        <dbReference type="Proteomes" id="UP000790787"/>
    </source>
</evidence>
<dbReference type="RefSeq" id="XP_075091865.1">
    <property type="nucleotide sequence ID" value="XM_075235764.1"/>
</dbReference>